<proteinExistence type="predicted"/>
<keyword evidence="1 2" id="KW-0732">Signal</keyword>
<evidence type="ECO:0000259" key="3">
    <source>
        <dbReference type="PROSITE" id="PS51352"/>
    </source>
</evidence>
<feature type="chain" id="PRO_5016283985" evidence="2">
    <location>
        <begin position="19"/>
        <end position="395"/>
    </location>
</feature>
<evidence type="ECO:0000256" key="2">
    <source>
        <dbReference type="SAM" id="SignalP"/>
    </source>
</evidence>
<dbReference type="InterPro" id="IPR051099">
    <property type="entry name" value="AGR/TXD"/>
</dbReference>
<dbReference type="Gene3D" id="3.40.30.10">
    <property type="entry name" value="Glutaredoxin"/>
    <property type="match status" value="1"/>
</dbReference>
<comment type="caution">
    <text evidence="4">The sequence shown here is derived from an EMBL/GenBank/DDBJ whole genome shotgun (WGS) entry which is preliminary data.</text>
</comment>
<dbReference type="EMBL" id="QLSZ01000005">
    <property type="protein sequence ID" value="RAR72611.1"/>
    <property type="molecule type" value="Genomic_DNA"/>
</dbReference>
<dbReference type="OrthoDB" id="120730at2"/>
<feature type="domain" description="Thioredoxin" evidence="3">
    <location>
        <begin position="12"/>
        <end position="139"/>
    </location>
</feature>
<dbReference type="PANTHER" id="PTHR15337">
    <property type="entry name" value="ANTERIOR GRADIENT PROTEIN-RELATED"/>
    <property type="match status" value="1"/>
</dbReference>
<dbReference type="RefSeq" id="WP_158527027.1">
    <property type="nucleotide sequence ID" value="NZ_QLSZ01000005.1"/>
</dbReference>
<evidence type="ECO:0000256" key="1">
    <source>
        <dbReference type="ARBA" id="ARBA00022729"/>
    </source>
</evidence>
<dbReference type="SUPFAM" id="SSF52833">
    <property type="entry name" value="Thioredoxin-like"/>
    <property type="match status" value="1"/>
</dbReference>
<evidence type="ECO:0000313" key="4">
    <source>
        <dbReference type="EMBL" id="RAR72611.1"/>
    </source>
</evidence>
<feature type="signal peptide" evidence="2">
    <location>
        <begin position="1"/>
        <end position="18"/>
    </location>
</feature>
<dbReference type="Proteomes" id="UP000248840">
    <property type="component" value="Unassembled WGS sequence"/>
</dbReference>
<protein>
    <submittedName>
        <fullName evidence="4">Thioredoxin-like protein</fullName>
    </submittedName>
</protein>
<dbReference type="PROSITE" id="PS51352">
    <property type="entry name" value="THIOREDOXIN_2"/>
    <property type="match status" value="1"/>
</dbReference>
<keyword evidence="5" id="KW-1185">Reference proteome</keyword>
<dbReference type="PANTHER" id="PTHR15337:SF11">
    <property type="entry name" value="THIOREDOXIN DOMAIN-CONTAINING PROTEIN"/>
    <property type="match status" value="1"/>
</dbReference>
<sequence length="395" mass="45610">MKKIILLFCFLVCVWGNAQNQTLFLDKNYQEVLREAQQSNKPIALMFYATWCQHCKKMKNEVFTDADVATYYSSHFVCMAIDSESKDGTQLKEYFQKKFNVKYYPTIAYLDAHENLLNCISGEFKKEDFIKEGLLALTPETQFGTIKNEFYKDVSQGENCLRYIVFARKAGLDATSIAQTYLKTKKEDDYFTELNWKIMANGINNIEAKEVSFINLHKEDFAKVSSPIRVEKKLVFLASDNLRPLAELTDTLNYFRIRPIAAAFHIRKVDSLLFKFDLTICANAKNWKKYQKYAETSVSDFAWKDSNTLIQIATDFKDFIAEPKALELAISWTQQAITLGPAMNKYVLLTQLYMKTKAYTKALESAEQGKSIATSFGWKTDEIDRLITEIKTKKK</sequence>
<dbReference type="InterPro" id="IPR013766">
    <property type="entry name" value="Thioredoxin_domain"/>
</dbReference>
<dbReference type="Pfam" id="PF13899">
    <property type="entry name" value="Thioredoxin_7"/>
    <property type="match status" value="1"/>
</dbReference>
<dbReference type="InterPro" id="IPR036249">
    <property type="entry name" value="Thioredoxin-like_sf"/>
</dbReference>
<reference evidence="4 5" key="1">
    <citation type="submission" date="2018-06" db="EMBL/GenBank/DDBJ databases">
        <title>Genomic Encyclopedia of Archaeal and Bacterial Type Strains, Phase II (KMG-II): from individual species to whole genera.</title>
        <authorList>
            <person name="Goeker M."/>
        </authorList>
    </citation>
    <scope>NUCLEOTIDE SEQUENCE [LARGE SCALE GENOMIC DNA]</scope>
    <source>
        <strain evidence="4 5">DSM 25663</strain>
    </source>
</reference>
<accession>A0A328YF27</accession>
<name>A0A328YF27_9FLAO</name>
<evidence type="ECO:0000313" key="5">
    <source>
        <dbReference type="Proteomes" id="UP000248840"/>
    </source>
</evidence>
<organism evidence="4 5">
    <name type="scientific">Flavobacterium aciduliphilum</name>
    <dbReference type="NCBI Taxonomy" id="1101402"/>
    <lineage>
        <taxon>Bacteria</taxon>
        <taxon>Pseudomonadati</taxon>
        <taxon>Bacteroidota</taxon>
        <taxon>Flavobacteriia</taxon>
        <taxon>Flavobacteriales</taxon>
        <taxon>Flavobacteriaceae</taxon>
        <taxon>Flavobacterium</taxon>
    </lineage>
</organism>
<dbReference type="AlphaFoldDB" id="A0A328YF27"/>
<gene>
    <name evidence="4" type="ORF">CLV55_105181</name>
</gene>